<dbReference type="InterPro" id="IPR010316">
    <property type="entry name" value="AlkA_N"/>
</dbReference>
<proteinExistence type="predicted"/>
<dbReference type="InterPro" id="IPR011257">
    <property type="entry name" value="DNA_glycosylase"/>
</dbReference>
<evidence type="ECO:0000256" key="5">
    <source>
        <dbReference type="ARBA" id="ARBA00022763"/>
    </source>
</evidence>
<evidence type="ECO:0000256" key="4">
    <source>
        <dbReference type="ARBA" id="ARBA00022603"/>
    </source>
</evidence>
<dbReference type="InterPro" id="IPR004026">
    <property type="entry name" value="Ada_DNA_repair_Zn-bd"/>
</dbReference>
<evidence type="ECO:0000256" key="8">
    <source>
        <dbReference type="ARBA" id="ARBA00023163"/>
    </source>
</evidence>
<dbReference type="Gene3D" id="1.10.340.30">
    <property type="entry name" value="Hypothetical protein, domain 2"/>
    <property type="match status" value="1"/>
</dbReference>
<dbReference type="GO" id="GO:0043565">
    <property type="term" value="F:sequence-specific DNA binding"/>
    <property type="evidence" value="ECO:0007669"/>
    <property type="project" value="InterPro"/>
</dbReference>
<dbReference type="PANTHER" id="PTHR43003">
    <property type="entry name" value="DNA-3-METHYLADENINE GLYCOSYLASE"/>
    <property type="match status" value="1"/>
</dbReference>
<dbReference type="InterPro" id="IPR003265">
    <property type="entry name" value="HhH-GPD_domain"/>
</dbReference>
<keyword evidence="5" id="KW-0227">DNA damage</keyword>
<evidence type="ECO:0000256" key="3">
    <source>
        <dbReference type="ARBA" id="ARBA00012000"/>
    </source>
</evidence>
<keyword evidence="4" id="KW-0808">Transferase</keyword>
<dbReference type="GO" id="GO:0008168">
    <property type="term" value="F:methyltransferase activity"/>
    <property type="evidence" value="ECO:0007669"/>
    <property type="project" value="UniProtKB-KW"/>
</dbReference>
<dbReference type="EC" id="3.2.2.21" evidence="3"/>
<gene>
    <name evidence="11" type="ORF">GMST_42240</name>
</gene>
<protein>
    <recommendedName>
        <fullName evidence="3">DNA-3-methyladenine glycosylase II</fullName>
        <ecNumber evidence="3">3.2.2.21</ecNumber>
    </recommendedName>
</protein>
<dbReference type="GO" id="GO:0032259">
    <property type="term" value="P:methylation"/>
    <property type="evidence" value="ECO:0007669"/>
    <property type="project" value="UniProtKB-KW"/>
</dbReference>
<sequence length="491" mass="54005">MDELFATTLHHALSARDPRYDGRFYYGVTTTGIYCRPICPARPKPEHLRFFKSKAEAERAGFRPCLRCRPDLSPSCSQWQGTAAVVARALAIMERDGADSESLTVLAERLGISDRHLRRLFREHLGASPMEVAISRRLHLARQLLTQTSLSITDIALASGFNSLRRFNDAFTGTYRRTPSDFRKSAPQDPARHETITLHLPYLPPYDWDTMLRYFARHEVFGTDTVEDGSYLRQIASAQGPSLLKVRNRPEKACLEVSLTLSSFSQLRGAVAAIRGAFDLDHNPLLLAPLSSEGTVSAAPALADGIRIPGAFNPLESAVGVILGQLVSTAQGRRNLQKLVERFGTPLPAPLHPRLTHQFPSAEVLAREDLSVLGFTKVRAAAINELARAVLEDRLTLSRSCDLTATRKALAQIRGIGPWTVEMIALRCLGDTDAFPATDLVLARALAASPLSADELRPWRGYLALALWKRQTSSEATDQAAPAIGPERSLT</sequence>
<dbReference type="Gene3D" id="3.30.310.20">
    <property type="entry name" value="DNA-3-methyladenine glycosylase AlkA, N-terminal domain"/>
    <property type="match status" value="1"/>
</dbReference>
<dbReference type="PANTHER" id="PTHR43003:SF13">
    <property type="entry name" value="DNA-3-METHYLADENINE GLYCOSYLASE 2"/>
    <property type="match status" value="1"/>
</dbReference>
<feature type="domain" description="HTH araC/xylS-type" evidence="10">
    <location>
        <begin position="87"/>
        <end position="185"/>
    </location>
</feature>
<dbReference type="SUPFAM" id="SSF48150">
    <property type="entry name" value="DNA-glycosylase"/>
    <property type="match status" value="1"/>
</dbReference>
<dbReference type="InterPro" id="IPR018060">
    <property type="entry name" value="HTH_AraC"/>
</dbReference>
<keyword evidence="7" id="KW-0010">Activator</keyword>
<dbReference type="SUPFAM" id="SSF55945">
    <property type="entry name" value="TATA-box binding protein-like"/>
    <property type="match status" value="1"/>
</dbReference>
<dbReference type="SMART" id="SM00342">
    <property type="entry name" value="HTH_ARAC"/>
    <property type="match status" value="1"/>
</dbReference>
<evidence type="ECO:0000256" key="7">
    <source>
        <dbReference type="ARBA" id="ARBA00023159"/>
    </source>
</evidence>
<keyword evidence="4" id="KW-0489">Methyltransferase</keyword>
<dbReference type="PROSITE" id="PS01124">
    <property type="entry name" value="HTH_ARAC_FAMILY_2"/>
    <property type="match status" value="1"/>
</dbReference>
<dbReference type="SUPFAM" id="SSF57884">
    <property type="entry name" value="Ada DNA repair protein, N-terminal domain (N-Ada 10)"/>
    <property type="match status" value="1"/>
</dbReference>
<evidence type="ECO:0000256" key="2">
    <source>
        <dbReference type="ARBA" id="ARBA00001947"/>
    </source>
</evidence>
<dbReference type="Gene3D" id="1.10.10.60">
    <property type="entry name" value="Homeodomain-like"/>
    <property type="match status" value="1"/>
</dbReference>
<dbReference type="RefSeq" id="WP_183356683.1">
    <property type="nucleotide sequence ID" value="NZ_BLXX01000022.1"/>
</dbReference>
<dbReference type="InterPro" id="IPR035451">
    <property type="entry name" value="Ada-like_dom_sf"/>
</dbReference>
<dbReference type="GO" id="GO:0006307">
    <property type="term" value="P:DNA alkylation repair"/>
    <property type="evidence" value="ECO:0007669"/>
    <property type="project" value="TreeGrafter"/>
</dbReference>
<dbReference type="GO" id="GO:0032131">
    <property type="term" value="F:alkylated DNA binding"/>
    <property type="evidence" value="ECO:0007669"/>
    <property type="project" value="TreeGrafter"/>
</dbReference>
<dbReference type="AlphaFoldDB" id="A0A6V8MQM3"/>
<dbReference type="Gene3D" id="3.40.10.10">
    <property type="entry name" value="DNA Methylphosphotriester Repair Domain"/>
    <property type="match status" value="1"/>
</dbReference>
<keyword evidence="12" id="KW-1185">Reference proteome</keyword>
<dbReference type="InterPro" id="IPR009057">
    <property type="entry name" value="Homeodomain-like_sf"/>
</dbReference>
<dbReference type="SMART" id="SM01009">
    <property type="entry name" value="AlkA_N"/>
    <property type="match status" value="1"/>
</dbReference>
<dbReference type="Pfam" id="PF12833">
    <property type="entry name" value="HTH_18"/>
    <property type="match status" value="1"/>
</dbReference>
<comment type="catalytic activity">
    <reaction evidence="1">
        <text>Hydrolysis of alkylated DNA, releasing 3-methyladenine, 3-methylguanine, 7-methylguanine and 7-methyladenine.</text>
        <dbReference type="EC" id="3.2.2.21"/>
    </reaction>
</comment>
<dbReference type="CDD" id="cd00056">
    <property type="entry name" value="ENDO3c"/>
    <property type="match status" value="1"/>
</dbReference>
<dbReference type="GO" id="GO:0006285">
    <property type="term" value="P:base-excision repair, AP site formation"/>
    <property type="evidence" value="ECO:0007669"/>
    <property type="project" value="TreeGrafter"/>
</dbReference>
<organism evidence="11 12">
    <name type="scientific">Geomonas silvestris</name>
    <dbReference type="NCBI Taxonomy" id="2740184"/>
    <lineage>
        <taxon>Bacteria</taxon>
        <taxon>Pseudomonadati</taxon>
        <taxon>Thermodesulfobacteriota</taxon>
        <taxon>Desulfuromonadia</taxon>
        <taxon>Geobacterales</taxon>
        <taxon>Geobacteraceae</taxon>
        <taxon>Geomonas</taxon>
    </lineage>
</organism>
<evidence type="ECO:0000313" key="12">
    <source>
        <dbReference type="Proteomes" id="UP000556026"/>
    </source>
</evidence>
<keyword evidence="9" id="KW-0234">DNA repair</keyword>
<dbReference type="Pfam" id="PF02805">
    <property type="entry name" value="Ada_Zn_binding"/>
    <property type="match status" value="1"/>
</dbReference>
<reference evidence="12" key="1">
    <citation type="submission" date="2020-06" db="EMBL/GenBank/DDBJ databases">
        <title>Draft genomic sequence of Geomonas sp. Red330.</title>
        <authorList>
            <person name="Itoh H."/>
            <person name="Zhenxing X."/>
            <person name="Ushijima N."/>
            <person name="Masuda Y."/>
            <person name="Shiratori Y."/>
            <person name="Senoo K."/>
        </authorList>
    </citation>
    <scope>NUCLEOTIDE SEQUENCE [LARGE SCALE GENOMIC DNA]</scope>
    <source>
        <strain evidence="12">Red330</strain>
    </source>
</reference>
<dbReference type="SMART" id="SM00478">
    <property type="entry name" value="ENDO3c"/>
    <property type="match status" value="1"/>
</dbReference>
<dbReference type="SUPFAM" id="SSF46689">
    <property type="entry name" value="Homeodomain-like"/>
    <property type="match status" value="2"/>
</dbReference>
<name>A0A6V8MQM3_9BACT</name>
<dbReference type="GO" id="GO:0032993">
    <property type="term" value="C:protein-DNA complex"/>
    <property type="evidence" value="ECO:0007669"/>
    <property type="project" value="TreeGrafter"/>
</dbReference>
<dbReference type="EMBL" id="BLXX01000022">
    <property type="protein sequence ID" value="GFO61899.1"/>
    <property type="molecule type" value="Genomic_DNA"/>
</dbReference>
<evidence type="ECO:0000259" key="10">
    <source>
        <dbReference type="PROSITE" id="PS01124"/>
    </source>
</evidence>
<evidence type="ECO:0000313" key="11">
    <source>
        <dbReference type="EMBL" id="GFO61899.1"/>
    </source>
</evidence>
<dbReference type="InterPro" id="IPR037046">
    <property type="entry name" value="AlkA_N_sf"/>
</dbReference>
<comment type="caution">
    <text evidence="11">The sequence shown here is derived from an EMBL/GenBank/DDBJ whole genome shotgun (WGS) entry which is preliminary data.</text>
</comment>
<dbReference type="InterPro" id="IPR051912">
    <property type="entry name" value="Alkylbase_DNA_Glycosylase/TA"/>
</dbReference>
<comment type="cofactor">
    <cofactor evidence="2">
        <name>Zn(2+)</name>
        <dbReference type="ChEBI" id="CHEBI:29105"/>
    </cofactor>
</comment>
<dbReference type="GO" id="GO:0005737">
    <property type="term" value="C:cytoplasm"/>
    <property type="evidence" value="ECO:0007669"/>
    <property type="project" value="TreeGrafter"/>
</dbReference>
<dbReference type="Proteomes" id="UP000556026">
    <property type="component" value="Unassembled WGS sequence"/>
</dbReference>
<dbReference type="Pfam" id="PF06029">
    <property type="entry name" value="AlkA_N"/>
    <property type="match status" value="1"/>
</dbReference>
<dbReference type="GO" id="GO:0008270">
    <property type="term" value="F:zinc ion binding"/>
    <property type="evidence" value="ECO:0007669"/>
    <property type="project" value="InterPro"/>
</dbReference>
<keyword evidence="6" id="KW-0805">Transcription regulation</keyword>
<dbReference type="GO" id="GO:0003700">
    <property type="term" value="F:DNA-binding transcription factor activity"/>
    <property type="evidence" value="ECO:0007669"/>
    <property type="project" value="InterPro"/>
</dbReference>
<evidence type="ECO:0000256" key="9">
    <source>
        <dbReference type="ARBA" id="ARBA00023204"/>
    </source>
</evidence>
<keyword evidence="8" id="KW-0804">Transcription</keyword>
<dbReference type="GO" id="GO:0043916">
    <property type="term" value="F:DNA-7-methylguanine glycosylase activity"/>
    <property type="evidence" value="ECO:0007669"/>
    <property type="project" value="TreeGrafter"/>
</dbReference>
<dbReference type="GO" id="GO:0008725">
    <property type="term" value="F:DNA-3-methyladenine glycosylase activity"/>
    <property type="evidence" value="ECO:0007669"/>
    <property type="project" value="TreeGrafter"/>
</dbReference>
<evidence type="ECO:0000256" key="1">
    <source>
        <dbReference type="ARBA" id="ARBA00000086"/>
    </source>
</evidence>
<accession>A0A6V8MQM3</accession>
<evidence type="ECO:0000256" key="6">
    <source>
        <dbReference type="ARBA" id="ARBA00023015"/>
    </source>
</evidence>